<accession>A0A8B8ALZ1</accession>
<comment type="cofactor">
    <cofactor evidence="13">
        <name>Mg(2+)</name>
        <dbReference type="ChEBI" id="CHEBI:18420"/>
    </cofactor>
</comment>
<evidence type="ECO:0000313" key="17">
    <source>
        <dbReference type="RefSeq" id="XP_022292556.1"/>
    </source>
</evidence>
<dbReference type="GO" id="GO:0006281">
    <property type="term" value="P:DNA repair"/>
    <property type="evidence" value="ECO:0007669"/>
    <property type="project" value="UniProtKB-KW"/>
</dbReference>
<dbReference type="GO" id="GO:0016787">
    <property type="term" value="F:hydrolase activity"/>
    <property type="evidence" value="ECO:0007669"/>
    <property type="project" value="UniProtKB-KW"/>
</dbReference>
<dbReference type="GO" id="GO:0043139">
    <property type="term" value="F:5'-3' DNA helicase activity"/>
    <property type="evidence" value="ECO:0007669"/>
    <property type="project" value="UniProtKB-EC"/>
</dbReference>
<keyword evidence="5 13" id="KW-0378">Hydrolase</keyword>
<dbReference type="InterPro" id="IPR049163">
    <property type="entry name" value="Pif1-like_2B_dom"/>
</dbReference>
<dbReference type="InterPro" id="IPR010285">
    <property type="entry name" value="DNA_helicase_pif1-like_DEAD"/>
</dbReference>
<dbReference type="GO" id="GO:0005524">
    <property type="term" value="F:ATP binding"/>
    <property type="evidence" value="ECO:0007669"/>
    <property type="project" value="UniProtKB-KW"/>
</dbReference>
<dbReference type="RefSeq" id="XP_022292556.1">
    <property type="nucleotide sequence ID" value="XM_022436848.1"/>
</dbReference>
<reference evidence="17 18" key="1">
    <citation type="submission" date="2025-04" db="UniProtKB">
        <authorList>
            <consortium name="RefSeq"/>
        </authorList>
    </citation>
    <scope>IDENTIFICATION</scope>
    <source>
        <tissue evidence="17 18">Whole sample</tissue>
    </source>
</reference>
<organism evidence="16 18">
    <name type="scientific">Crassostrea virginica</name>
    <name type="common">Eastern oyster</name>
    <dbReference type="NCBI Taxonomy" id="6565"/>
    <lineage>
        <taxon>Eukaryota</taxon>
        <taxon>Metazoa</taxon>
        <taxon>Spiralia</taxon>
        <taxon>Lophotrochozoa</taxon>
        <taxon>Mollusca</taxon>
        <taxon>Bivalvia</taxon>
        <taxon>Autobranchia</taxon>
        <taxon>Pteriomorphia</taxon>
        <taxon>Ostreida</taxon>
        <taxon>Ostreoidea</taxon>
        <taxon>Ostreidae</taxon>
        <taxon>Crassostrea</taxon>
    </lineage>
</organism>
<evidence type="ECO:0000256" key="2">
    <source>
        <dbReference type="ARBA" id="ARBA00022741"/>
    </source>
</evidence>
<keyword evidence="11" id="KW-0413">Isomerase</keyword>
<keyword evidence="6 13" id="KW-0347">Helicase</keyword>
<comment type="similarity">
    <text evidence="13">Belongs to the helicase family.</text>
</comment>
<dbReference type="PANTHER" id="PTHR47642">
    <property type="entry name" value="ATP-DEPENDENT DNA HELICASE"/>
    <property type="match status" value="1"/>
</dbReference>
<sequence length="923" mass="104996">MSRTGAETAKILALLGHNVVITGQCGTGKTHLLKELIHDISTSTKRNVAVTATTGMASMQLGYKSTTLHHWAGILDGRYSFGQLEELFRNDDNFAAARERIQKTEILIIDEISMLSKKIFEQVESICRLLLKKDVVFGGIQIIGCGDFKQLPPVPNYRYHDDGSYCLESEVFHTTFQHHVNLTEVKRQNEPDLVRAINELCNGTPSEDTIQLMHCLDRPLPENVEKVRLYGTNFEINYVNHEFLESEDGPVFTYKAKNEGPTHFLHHLKFPNTLVLKEGAPVMLTRNLPGGLCNGARGKVHSLKKDCLPVININGNLIEVPHYRFEVYSPEQSKILASRTQYPIILAYALTVHRAQGQTIEYVDIDCQSFFAPGQLGVAVGRCKSKEGLRVQNFNLHAAMLKHRQCVYDFYSSNTFIDPLDDLSCCRKSDFSCSTGSPCPAGPSESMVFDTLQDEYDIQMDVSDLPQLAFPWTLENFFLENKGQTITSGLAIDFMQSEELERHCRFLYHQVMEVLDKPLETSAVPKWNHAYGELNTFLISDMHIQACQQLFKTKHISKLQNKLSSKLVFWLTDKVIAQKANEVVGKHMQNVSTSQREGLEQTQTSAGQAKIRYIAGVCIHKVTARVRDAVERNIGRSAKRSKIACKLNYKKQKMLQFFRIKEDEALCNDPSMLEIAYKQGPSRGLTIVSDEMFQFFITLNTLVQSSLSSSHFHLHGENIFIYCRNVVDSNEDILKMWMKLFGDFEDPDLEDEIFLTLVLEIFNDITEHFIRIAFVDALKYFKSTIPRKKKQALRSKISALGDRDSKPKRQKKEQSVTEEKKKSKETQISFVKETENQKEGQSSGIKTESNAVYKCQSCDFICEWEPELLENQSIACDKCNCWFHYKCASIKGTETFLKKKSSKWFCISCSPKGKGRGKKSSKK</sequence>
<evidence type="ECO:0000313" key="16">
    <source>
        <dbReference type="Proteomes" id="UP000694844"/>
    </source>
</evidence>
<keyword evidence="16" id="KW-1185">Reference proteome</keyword>
<dbReference type="SUPFAM" id="SSF57903">
    <property type="entry name" value="FYVE/PHD zinc finger"/>
    <property type="match status" value="1"/>
</dbReference>
<name>A0A8B8ALZ1_CRAVI</name>
<evidence type="ECO:0000256" key="14">
    <source>
        <dbReference type="SAM" id="MobiDB-lite"/>
    </source>
</evidence>
<dbReference type="Pfam" id="PF21530">
    <property type="entry name" value="Pif1_2B_dom"/>
    <property type="match status" value="1"/>
</dbReference>
<evidence type="ECO:0000256" key="3">
    <source>
        <dbReference type="ARBA" id="ARBA00022763"/>
    </source>
</evidence>
<evidence type="ECO:0000256" key="11">
    <source>
        <dbReference type="ARBA" id="ARBA00023235"/>
    </source>
</evidence>
<dbReference type="GeneID" id="111103517"/>
<dbReference type="InterPro" id="IPR051055">
    <property type="entry name" value="PIF1_helicase"/>
</dbReference>
<evidence type="ECO:0000256" key="12">
    <source>
        <dbReference type="PROSITE-ProRule" id="PRU00146"/>
    </source>
</evidence>
<dbReference type="InterPro" id="IPR027417">
    <property type="entry name" value="P-loop_NTPase"/>
</dbReference>
<feature type="domain" description="PHD-type" evidence="15">
    <location>
        <begin position="852"/>
        <end position="912"/>
    </location>
</feature>
<dbReference type="InterPro" id="IPR001965">
    <property type="entry name" value="Znf_PHD"/>
</dbReference>
<dbReference type="PROSITE" id="PS50016">
    <property type="entry name" value="ZF_PHD_2"/>
    <property type="match status" value="1"/>
</dbReference>
<dbReference type="GO" id="GO:0008270">
    <property type="term" value="F:zinc ion binding"/>
    <property type="evidence" value="ECO:0007669"/>
    <property type="project" value="UniProtKB-KW"/>
</dbReference>
<keyword evidence="7" id="KW-0862">Zinc</keyword>
<evidence type="ECO:0000256" key="9">
    <source>
        <dbReference type="ARBA" id="ARBA00023125"/>
    </source>
</evidence>
<keyword evidence="8 13" id="KW-0067">ATP-binding</keyword>
<keyword evidence="10 13" id="KW-0234">DNA repair</keyword>
<dbReference type="Pfam" id="PF05970">
    <property type="entry name" value="PIF1"/>
    <property type="match status" value="1"/>
</dbReference>
<evidence type="ECO:0000313" key="18">
    <source>
        <dbReference type="RefSeq" id="XP_022292557.1"/>
    </source>
</evidence>
<dbReference type="InterPro" id="IPR019787">
    <property type="entry name" value="Znf_PHD-finger"/>
</dbReference>
<dbReference type="Proteomes" id="UP000694844">
    <property type="component" value="Chromosome 7"/>
</dbReference>
<protein>
    <recommendedName>
        <fullName evidence="13">ATP-dependent DNA helicase</fullName>
        <ecNumber evidence="13">5.6.2.3</ecNumber>
    </recommendedName>
</protein>
<dbReference type="SMART" id="SM00249">
    <property type="entry name" value="PHD"/>
    <property type="match status" value="1"/>
</dbReference>
<dbReference type="Gene3D" id="3.40.50.300">
    <property type="entry name" value="P-loop containing nucleotide triphosphate hydrolases"/>
    <property type="match status" value="1"/>
</dbReference>
<keyword evidence="9" id="KW-0238">DNA-binding</keyword>
<evidence type="ECO:0000256" key="5">
    <source>
        <dbReference type="ARBA" id="ARBA00022801"/>
    </source>
</evidence>
<dbReference type="GO" id="GO:0000723">
    <property type="term" value="P:telomere maintenance"/>
    <property type="evidence" value="ECO:0007669"/>
    <property type="project" value="InterPro"/>
</dbReference>
<feature type="region of interest" description="Disordered" evidence="14">
    <location>
        <begin position="792"/>
        <end position="843"/>
    </location>
</feature>
<keyword evidence="13" id="KW-0233">DNA recombination</keyword>
<dbReference type="KEGG" id="cvn:111103517"/>
<evidence type="ECO:0000256" key="13">
    <source>
        <dbReference type="RuleBase" id="RU363044"/>
    </source>
</evidence>
<dbReference type="InterPro" id="IPR003593">
    <property type="entry name" value="AAA+_ATPase"/>
</dbReference>
<feature type="compositionally biased region" description="Basic and acidic residues" evidence="14">
    <location>
        <begin position="801"/>
        <end position="825"/>
    </location>
</feature>
<dbReference type="OrthoDB" id="10050764at2759"/>
<keyword evidence="4 12" id="KW-0863">Zinc-finger</keyword>
<dbReference type="EC" id="5.6.2.3" evidence="13"/>
<dbReference type="PANTHER" id="PTHR47642:SF5">
    <property type="entry name" value="ATP-DEPENDENT DNA HELICASE"/>
    <property type="match status" value="1"/>
</dbReference>
<evidence type="ECO:0000256" key="10">
    <source>
        <dbReference type="ARBA" id="ARBA00023204"/>
    </source>
</evidence>
<dbReference type="AlphaFoldDB" id="A0A8B8ALZ1"/>
<dbReference type="SUPFAM" id="SSF52540">
    <property type="entry name" value="P-loop containing nucleoside triphosphate hydrolases"/>
    <property type="match status" value="2"/>
</dbReference>
<comment type="catalytic activity">
    <reaction evidence="13">
        <text>ATP + H2O = ADP + phosphate + H(+)</text>
        <dbReference type="Rhea" id="RHEA:13065"/>
        <dbReference type="ChEBI" id="CHEBI:15377"/>
        <dbReference type="ChEBI" id="CHEBI:15378"/>
        <dbReference type="ChEBI" id="CHEBI:30616"/>
        <dbReference type="ChEBI" id="CHEBI:43474"/>
        <dbReference type="ChEBI" id="CHEBI:456216"/>
        <dbReference type="EC" id="5.6.2.3"/>
    </reaction>
</comment>
<evidence type="ECO:0000256" key="7">
    <source>
        <dbReference type="ARBA" id="ARBA00022833"/>
    </source>
</evidence>
<keyword evidence="3 13" id="KW-0227">DNA damage</keyword>
<dbReference type="GO" id="GO:0006310">
    <property type="term" value="P:DNA recombination"/>
    <property type="evidence" value="ECO:0007669"/>
    <property type="project" value="UniProtKB-KW"/>
</dbReference>
<dbReference type="InterPro" id="IPR013083">
    <property type="entry name" value="Znf_RING/FYVE/PHD"/>
</dbReference>
<gene>
    <name evidence="17 18" type="primary">LOC111103517</name>
</gene>
<keyword evidence="1" id="KW-0479">Metal-binding</keyword>
<evidence type="ECO:0000259" key="15">
    <source>
        <dbReference type="PROSITE" id="PS50016"/>
    </source>
</evidence>
<dbReference type="CDD" id="cd15489">
    <property type="entry name" value="PHD_SF"/>
    <property type="match status" value="1"/>
</dbReference>
<keyword evidence="2 13" id="KW-0547">Nucleotide-binding</keyword>
<proteinExistence type="inferred from homology"/>
<evidence type="ECO:0000256" key="8">
    <source>
        <dbReference type="ARBA" id="ARBA00022840"/>
    </source>
</evidence>
<dbReference type="SMART" id="SM00382">
    <property type="entry name" value="AAA"/>
    <property type="match status" value="1"/>
</dbReference>
<evidence type="ECO:0000256" key="1">
    <source>
        <dbReference type="ARBA" id="ARBA00022723"/>
    </source>
</evidence>
<evidence type="ECO:0000256" key="4">
    <source>
        <dbReference type="ARBA" id="ARBA00022771"/>
    </source>
</evidence>
<dbReference type="Gene3D" id="3.30.40.10">
    <property type="entry name" value="Zinc/RING finger domain, C3HC4 (zinc finger)"/>
    <property type="match status" value="1"/>
</dbReference>
<dbReference type="InterPro" id="IPR011011">
    <property type="entry name" value="Znf_FYVE_PHD"/>
</dbReference>
<dbReference type="CDD" id="cd18809">
    <property type="entry name" value="SF1_C_RecD"/>
    <property type="match status" value="1"/>
</dbReference>
<dbReference type="RefSeq" id="XP_022292557.1">
    <property type="nucleotide sequence ID" value="XM_022436849.1"/>
</dbReference>
<evidence type="ECO:0000256" key="6">
    <source>
        <dbReference type="ARBA" id="ARBA00022806"/>
    </source>
</evidence>